<feature type="transmembrane region" description="Helical" evidence="9">
    <location>
        <begin position="20"/>
        <end position="38"/>
    </location>
</feature>
<feature type="transmembrane region" description="Helical" evidence="9">
    <location>
        <begin position="208"/>
        <end position="227"/>
    </location>
</feature>
<dbReference type="NCBIfam" id="TIGR00796">
    <property type="entry name" value="livcs"/>
    <property type="match status" value="1"/>
</dbReference>
<comment type="function">
    <text evidence="9">Component of the transport system for branched-chain amino acids.</text>
</comment>
<dbReference type="AlphaFoldDB" id="A0A0R1HQN9"/>
<evidence type="ECO:0000256" key="8">
    <source>
        <dbReference type="ARBA" id="ARBA00023136"/>
    </source>
</evidence>
<feature type="transmembrane region" description="Helical" evidence="9">
    <location>
        <begin position="329"/>
        <end position="348"/>
    </location>
</feature>
<dbReference type="GO" id="GO:0015188">
    <property type="term" value="F:L-isoleucine transmembrane transporter activity"/>
    <property type="evidence" value="ECO:0007669"/>
    <property type="project" value="TreeGrafter"/>
</dbReference>
<evidence type="ECO:0000256" key="2">
    <source>
        <dbReference type="ARBA" id="ARBA00008540"/>
    </source>
</evidence>
<feature type="transmembrane region" description="Helical" evidence="9">
    <location>
        <begin position="360"/>
        <end position="379"/>
    </location>
</feature>
<feature type="transmembrane region" description="Helical" evidence="9">
    <location>
        <begin position="50"/>
        <end position="70"/>
    </location>
</feature>
<evidence type="ECO:0000256" key="6">
    <source>
        <dbReference type="ARBA" id="ARBA00022970"/>
    </source>
</evidence>
<evidence type="ECO:0000256" key="9">
    <source>
        <dbReference type="RuleBase" id="RU362122"/>
    </source>
</evidence>
<dbReference type="STRING" id="1423719.FC66_GL001204"/>
<keyword evidence="5 9" id="KW-0812">Transmembrane</keyword>
<dbReference type="PATRIC" id="fig|1423719.4.peg.1225"/>
<dbReference type="GO" id="GO:0015190">
    <property type="term" value="F:L-leucine transmembrane transporter activity"/>
    <property type="evidence" value="ECO:0007669"/>
    <property type="project" value="TreeGrafter"/>
</dbReference>
<dbReference type="PANTHER" id="PTHR30588:SF0">
    <property type="entry name" value="BRANCHED-CHAIN AMINO ACID PERMEASE BRNQ"/>
    <property type="match status" value="1"/>
</dbReference>
<dbReference type="Proteomes" id="UP000051450">
    <property type="component" value="Unassembled WGS sequence"/>
</dbReference>
<dbReference type="GO" id="GO:0015818">
    <property type="term" value="P:isoleucine transport"/>
    <property type="evidence" value="ECO:0007669"/>
    <property type="project" value="TreeGrafter"/>
</dbReference>
<feature type="transmembrane region" description="Helical" evidence="9">
    <location>
        <begin position="91"/>
        <end position="110"/>
    </location>
</feature>
<feature type="transmembrane region" description="Helical" evidence="9">
    <location>
        <begin position="388"/>
        <end position="409"/>
    </location>
</feature>
<feature type="transmembrane region" description="Helical" evidence="9">
    <location>
        <begin position="429"/>
        <end position="455"/>
    </location>
</feature>
<evidence type="ECO:0000313" key="11">
    <source>
        <dbReference type="Proteomes" id="UP000051450"/>
    </source>
</evidence>
<dbReference type="InterPro" id="IPR004685">
    <property type="entry name" value="Brnchd-chn_aa_trnsp_Livcs"/>
</dbReference>
<feature type="transmembrane region" description="Helical" evidence="9">
    <location>
        <begin position="248"/>
        <end position="272"/>
    </location>
</feature>
<feature type="transmembrane region" description="Helical" evidence="9">
    <location>
        <begin position="162"/>
        <end position="180"/>
    </location>
</feature>
<keyword evidence="4" id="KW-1003">Cell membrane</keyword>
<reference evidence="10 11" key="1">
    <citation type="journal article" date="2015" name="Genome Announc.">
        <title>Expanding the biotechnology potential of lactobacilli through comparative genomics of 213 strains and associated genera.</title>
        <authorList>
            <person name="Sun Z."/>
            <person name="Harris H.M."/>
            <person name="McCann A."/>
            <person name="Guo C."/>
            <person name="Argimon S."/>
            <person name="Zhang W."/>
            <person name="Yang X."/>
            <person name="Jeffery I.B."/>
            <person name="Cooney J.C."/>
            <person name="Kagawa T.F."/>
            <person name="Liu W."/>
            <person name="Song Y."/>
            <person name="Salvetti E."/>
            <person name="Wrobel A."/>
            <person name="Rasinkangas P."/>
            <person name="Parkhill J."/>
            <person name="Rea M.C."/>
            <person name="O'Sullivan O."/>
            <person name="Ritari J."/>
            <person name="Douillard F.P."/>
            <person name="Paul Ross R."/>
            <person name="Yang R."/>
            <person name="Briner A.E."/>
            <person name="Felis G.E."/>
            <person name="de Vos W.M."/>
            <person name="Barrangou R."/>
            <person name="Klaenhammer T.R."/>
            <person name="Caufield P.W."/>
            <person name="Cui Y."/>
            <person name="Zhang H."/>
            <person name="O'Toole P.W."/>
        </authorList>
    </citation>
    <scope>NUCLEOTIDE SEQUENCE [LARGE SCALE GENOMIC DNA]</scope>
    <source>
        <strain evidence="10 11">DSM 15638</strain>
    </source>
</reference>
<gene>
    <name evidence="10" type="ORF">FC66_GL001204</name>
</gene>
<dbReference type="EMBL" id="AZDI01000005">
    <property type="protein sequence ID" value="KRK45745.1"/>
    <property type="molecule type" value="Genomic_DNA"/>
</dbReference>
<evidence type="ECO:0000256" key="7">
    <source>
        <dbReference type="ARBA" id="ARBA00022989"/>
    </source>
</evidence>
<keyword evidence="11" id="KW-1185">Reference proteome</keyword>
<dbReference type="GO" id="GO:0005304">
    <property type="term" value="F:L-valine transmembrane transporter activity"/>
    <property type="evidence" value="ECO:0007669"/>
    <property type="project" value="TreeGrafter"/>
</dbReference>
<comment type="similarity">
    <text evidence="2 9">Belongs to the branched chain amino acid transporter family.</text>
</comment>
<dbReference type="PANTHER" id="PTHR30588">
    <property type="entry name" value="BRANCHED-CHAIN AMINO ACID TRANSPORT SYSTEM 2 CARRIER PROTEIN"/>
    <property type="match status" value="1"/>
</dbReference>
<name>A0A0R1HQN9_9LACO</name>
<protein>
    <recommendedName>
        <fullName evidence="9">Branched-chain amino acid transport system carrier protein</fullName>
    </recommendedName>
</protein>
<evidence type="ECO:0000313" key="10">
    <source>
        <dbReference type="EMBL" id="KRK45745.1"/>
    </source>
</evidence>
<comment type="caution">
    <text evidence="10">The sequence shown here is derived from an EMBL/GenBank/DDBJ whole genome shotgun (WGS) entry which is preliminary data.</text>
</comment>
<evidence type="ECO:0000256" key="5">
    <source>
        <dbReference type="ARBA" id="ARBA00022692"/>
    </source>
</evidence>
<organism evidence="10 11">
    <name type="scientific">Dellaglioa algida DSM 15638</name>
    <dbReference type="NCBI Taxonomy" id="1423719"/>
    <lineage>
        <taxon>Bacteria</taxon>
        <taxon>Bacillati</taxon>
        <taxon>Bacillota</taxon>
        <taxon>Bacilli</taxon>
        <taxon>Lactobacillales</taxon>
        <taxon>Lactobacillaceae</taxon>
        <taxon>Dellaglioa</taxon>
    </lineage>
</organism>
<keyword evidence="6 9" id="KW-0029">Amino-acid transport</keyword>
<dbReference type="Gene3D" id="1.20.1740.10">
    <property type="entry name" value="Amino acid/polyamine transporter I"/>
    <property type="match status" value="1"/>
</dbReference>
<dbReference type="Pfam" id="PF05525">
    <property type="entry name" value="Branch_AA_trans"/>
    <property type="match status" value="1"/>
</dbReference>
<keyword evidence="3 9" id="KW-0813">Transport</keyword>
<evidence type="ECO:0000256" key="4">
    <source>
        <dbReference type="ARBA" id="ARBA00022475"/>
    </source>
</evidence>
<dbReference type="GO" id="GO:0005886">
    <property type="term" value="C:plasma membrane"/>
    <property type="evidence" value="ECO:0007669"/>
    <property type="project" value="UniProtKB-SubCell"/>
</dbReference>
<keyword evidence="8 9" id="KW-0472">Membrane</keyword>
<evidence type="ECO:0000256" key="3">
    <source>
        <dbReference type="ARBA" id="ARBA00022448"/>
    </source>
</evidence>
<accession>A0A0R1HQN9</accession>
<sequence length="461" mass="50063">MTDKVVMKMEEKRLSRNDYLFISSMLFGLFFGAGNLIFPVFVGQQSGQNLWLGNLGFLVAGVGLPFLGVIAIGLSKSRGVFELASKVSKPYGIIFTMLLYLTIGPLFAGPRSATIPFEIGIAPHIKPGQQAGWLLLFSFLFFTVVWLLAIKPTKILVYVGKYLNPIFLCALAILLLFVFIQPMGNYADFAATSIYQKNTFMSAFGQGYYTMDALAGLAFGIIIVDTIKDLGVTNSKSITKGIIYSGSISVILMGIIYTCLAYLGATSLGSFARSDNGGAVLAQVAERYFGSLGSLFLAAIIVVACIKTAIGVTSAFAKTCAEIIGRGSYELYLTLGCVVSFLIANVGLDQLISLSTPVLMLLYPLAIVLMIAACLEPVLESYNLKVGILYKWLTVLTFFSAIFDGLNAMPMSVKNLAFTKNMLNFANHYLPLFNIGLSWMLPATIGLIMGFIFMIRKNKVN</sequence>
<dbReference type="GO" id="GO:0015820">
    <property type="term" value="P:L-leucine transport"/>
    <property type="evidence" value="ECO:0007669"/>
    <property type="project" value="TreeGrafter"/>
</dbReference>
<feature type="transmembrane region" description="Helical" evidence="9">
    <location>
        <begin position="292"/>
        <end position="317"/>
    </location>
</feature>
<comment type="subcellular location">
    <subcellularLocation>
        <location evidence="1 9">Cell membrane</location>
        <topology evidence="1 9">Multi-pass membrane protein</topology>
    </subcellularLocation>
</comment>
<feature type="transmembrane region" description="Helical" evidence="9">
    <location>
        <begin position="130"/>
        <end position="150"/>
    </location>
</feature>
<evidence type="ECO:0000256" key="1">
    <source>
        <dbReference type="ARBA" id="ARBA00004651"/>
    </source>
</evidence>
<keyword evidence="7 9" id="KW-1133">Transmembrane helix</keyword>
<proteinExistence type="inferred from homology"/>